<dbReference type="VEuPathDB" id="MicrosporidiaDB:CWI38_0467p0030"/>
<accession>A0A4Q9L7T6</accession>
<dbReference type="OrthoDB" id="2196255at2759"/>
<dbReference type="EMBL" id="PITJ01000239">
    <property type="protein sequence ID" value="TBU03753.1"/>
    <property type="molecule type" value="Genomic_DNA"/>
</dbReference>
<dbReference type="Proteomes" id="UP000292282">
    <property type="component" value="Unassembled WGS sequence"/>
</dbReference>
<dbReference type="EMBL" id="PITK01000467">
    <property type="protein sequence ID" value="TBU13327.1"/>
    <property type="molecule type" value="Genomic_DNA"/>
</dbReference>
<evidence type="ECO:0000313" key="2">
    <source>
        <dbReference type="EMBL" id="TBU13327.1"/>
    </source>
</evidence>
<dbReference type="AlphaFoldDB" id="A0A4Q9L7T6"/>
<evidence type="ECO:0000313" key="4">
    <source>
        <dbReference type="Proteomes" id="UP000292362"/>
    </source>
</evidence>
<sequence length="251" mass="29268">MPSITFSEDEKILLLKYCRMQIIKICRQFSLPYTVHSTSSHFIRNIFYRSDISEYSIDNLITAAIFLGCKSEDINIELSLLLKNNVGLNESLIFQYELLLAQYSDYRFSVSCPYLRMLGCIILLQEKDRVVVKRGQIDINNVSIINTEIKNIENNSFDYEDVLKNIFFIEDINIFWRKSVINLDKIIIMSGFEKITATELALSSLDLPVKYLHSLLEKTDTKRIEEIRNSYLQLNIPDSNVISLLKNKIRK</sequence>
<reference evidence="3 4" key="1">
    <citation type="submission" date="2017-12" db="EMBL/GenBank/DDBJ databases">
        <authorList>
            <person name="Pombert J.-F."/>
            <person name="Haag K.L."/>
            <person name="Ebert D."/>
        </authorList>
    </citation>
    <scope>NUCLEOTIDE SEQUENCE [LARGE SCALE GENOMIC DNA]</scope>
    <source>
        <strain evidence="1">FI-OER-3-3</strain>
        <strain evidence="2">IL-G-3</strain>
    </source>
</reference>
<proteinExistence type="predicted"/>
<gene>
    <name evidence="1" type="ORF">CWI37_0239p0010</name>
    <name evidence="2" type="ORF">CWI38_0467p0030</name>
</gene>
<organism evidence="1 4">
    <name type="scientific">Hamiltosporidium tvaerminnensis</name>
    <dbReference type="NCBI Taxonomy" id="1176355"/>
    <lineage>
        <taxon>Eukaryota</taxon>
        <taxon>Fungi</taxon>
        <taxon>Fungi incertae sedis</taxon>
        <taxon>Microsporidia</taxon>
        <taxon>Dubosqiidae</taxon>
        <taxon>Hamiltosporidium</taxon>
    </lineage>
</organism>
<evidence type="ECO:0000313" key="1">
    <source>
        <dbReference type="EMBL" id="TBU03753.1"/>
    </source>
</evidence>
<dbReference type="Proteomes" id="UP000292362">
    <property type="component" value="Unassembled WGS sequence"/>
</dbReference>
<name>A0A4Q9L7T6_9MICR</name>
<dbReference type="Gene3D" id="1.10.472.10">
    <property type="entry name" value="Cyclin-like"/>
    <property type="match status" value="1"/>
</dbReference>
<evidence type="ECO:0008006" key="5">
    <source>
        <dbReference type="Google" id="ProtNLM"/>
    </source>
</evidence>
<comment type="caution">
    <text evidence="1">The sequence shown here is derived from an EMBL/GenBank/DDBJ whole genome shotgun (WGS) entry which is preliminary data.</text>
</comment>
<dbReference type="VEuPathDB" id="MicrosporidiaDB:CWI37_0239p0010"/>
<keyword evidence="3" id="KW-1185">Reference proteome</keyword>
<evidence type="ECO:0000313" key="3">
    <source>
        <dbReference type="Proteomes" id="UP000292282"/>
    </source>
</evidence>
<dbReference type="InterPro" id="IPR036915">
    <property type="entry name" value="Cyclin-like_sf"/>
</dbReference>
<dbReference type="SUPFAM" id="SSF47954">
    <property type="entry name" value="Cyclin-like"/>
    <property type="match status" value="1"/>
</dbReference>
<protein>
    <recommendedName>
        <fullName evidence="5">Cyclin</fullName>
    </recommendedName>
</protein>